<dbReference type="Proteomes" id="UP000501690">
    <property type="component" value="Linkage Group LG8"/>
</dbReference>
<gene>
    <name evidence="1" type="ORF">DEO72_LG8g2464</name>
</gene>
<protein>
    <submittedName>
        <fullName evidence="1">Uncharacterized protein</fullName>
    </submittedName>
</protein>
<evidence type="ECO:0000313" key="2">
    <source>
        <dbReference type="Proteomes" id="UP000501690"/>
    </source>
</evidence>
<keyword evidence="2" id="KW-1185">Reference proteome</keyword>
<sequence length="135" mass="15438">MPCNIIGISKVYQKSKFTFEHTEITVTSQVPQKYQKWPKNSVTVFVPPGGSSSAARLFIIDTQKLGLVLVSLGGHARPARRFLEQFQKPDFISNFQASNEEFKHMQESFSLYNLTALRIMSTVKNTKKIHNHQEH</sequence>
<name>A0A4D6MTK8_VIGUN</name>
<proteinExistence type="predicted"/>
<reference evidence="1 2" key="1">
    <citation type="submission" date="2019-04" db="EMBL/GenBank/DDBJ databases">
        <title>An improved genome assembly and genetic linkage map for asparagus bean, Vigna unguiculata ssp. sesquipedialis.</title>
        <authorList>
            <person name="Xia Q."/>
            <person name="Zhang R."/>
            <person name="Dong Y."/>
        </authorList>
    </citation>
    <scope>NUCLEOTIDE SEQUENCE [LARGE SCALE GENOMIC DNA]</scope>
    <source>
        <tissue evidence="1">Leaf</tissue>
    </source>
</reference>
<evidence type="ECO:0000313" key="1">
    <source>
        <dbReference type="EMBL" id="QCE04428.1"/>
    </source>
</evidence>
<dbReference type="AlphaFoldDB" id="A0A4D6MTK8"/>
<accession>A0A4D6MTK8</accession>
<organism evidence="1 2">
    <name type="scientific">Vigna unguiculata</name>
    <name type="common">Cowpea</name>
    <dbReference type="NCBI Taxonomy" id="3917"/>
    <lineage>
        <taxon>Eukaryota</taxon>
        <taxon>Viridiplantae</taxon>
        <taxon>Streptophyta</taxon>
        <taxon>Embryophyta</taxon>
        <taxon>Tracheophyta</taxon>
        <taxon>Spermatophyta</taxon>
        <taxon>Magnoliopsida</taxon>
        <taxon>eudicotyledons</taxon>
        <taxon>Gunneridae</taxon>
        <taxon>Pentapetalae</taxon>
        <taxon>rosids</taxon>
        <taxon>fabids</taxon>
        <taxon>Fabales</taxon>
        <taxon>Fabaceae</taxon>
        <taxon>Papilionoideae</taxon>
        <taxon>50 kb inversion clade</taxon>
        <taxon>NPAAA clade</taxon>
        <taxon>indigoferoid/millettioid clade</taxon>
        <taxon>Phaseoleae</taxon>
        <taxon>Vigna</taxon>
    </lineage>
</organism>
<dbReference type="EMBL" id="CP039352">
    <property type="protein sequence ID" value="QCE04428.1"/>
    <property type="molecule type" value="Genomic_DNA"/>
</dbReference>